<proteinExistence type="predicted"/>
<dbReference type="RefSeq" id="WP_190993940.1">
    <property type="nucleotide sequence ID" value="NZ_JACOIK010000005.1"/>
</dbReference>
<accession>A0ABR7YNX0</accession>
<keyword evidence="2" id="KW-1185">Reference proteome</keyword>
<dbReference type="EMBL" id="JACOIK010000005">
    <property type="protein sequence ID" value="MBD1432964.1"/>
    <property type="molecule type" value="Genomic_DNA"/>
</dbReference>
<evidence type="ECO:0000313" key="1">
    <source>
        <dbReference type="EMBL" id="MBD1432964.1"/>
    </source>
</evidence>
<reference evidence="1 2" key="1">
    <citation type="submission" date="2020-08" db="EMBL/GenBank/DDBJ databases">
        <title>Sphingobacterium sp. DN00404 isolated from aquaculture water.</title>
        <authorList>
            <person name="Zhang M."/>
        </authorList>
    </citation>
    <scope>NUCLEOTIDE SEQUENCE [LARGE SCALE GENOMIC DNA]</scope>
    <source>
        <strain evidence="1 2">DN00404</strain>
    </source>
</reference>
<protein>
    <submittedName>
        <fullName evidence="1">Uncharacterized protein</fullName>
    </submittedName>
</protein>
<dbReference type="Proteomes" id="UP000602759">
    <property type="component" value="Unassembled WGS sequence"/>
</dbReference>
<evidence type="ECO:0000313" key="2">
    <source>
        <dbReference type="Proteomes" id="UP000602759"/>
    </source>
</evidence>
<name>A0ABR7YNX0_9SPHI</name>
<comment type="caution">
    <text evidence="1">The sequence shown here is derived from an EMBL/GenBank/DDBJ whole genome shotgun (WGS) entry which is preliminary data.</text>
</comment>
<gene>
    <name evidence="1" type="ORF">H8B06_09015</name>
</gene>
<organism evidence="1 2">
    <name type="scientific">Sphingobacterium micropteri</name>
    <dbReference type="NCBI Taxonomy" id="2763501"/>
    <lineage>
        <taxon>Bacteria</taxon>
        <taxon>Pseudomonadati</taxon>
        <taxon>Bacteroidota</taxon>
        <taxon>Sphingobacteriia</taxon>
        <taxon>Sphingobacteriales</taxon>
        <taxon>Sphingobacteriaceae</taxon>
        <taxon>Sphingobacterium</taxon>
    </lineage>
</organism>
<sequence>MSCRIDILFLGLSGHPEAVSFHTGTPNSRVEVVYFYPEVKYTSIALLFFHARPVILQPGYKLVTSRLMVSGRK</sequence>